<evidence type="ECO:0000256" key="1">
    <source>
        <dbReference type="SAM" id="MobiDB-lite"/>
    </source>
</evidence>
<feature type="compositionally biased region" description="Basic and acidic residues" evidence="1">
    <location>
        <begin position="279"/>
        <end position="290"/>
    </location>
</feature>
<keyword evidence="3" id="KW-1185">Reference proteome</keyword>
<feature type="compositionally biased region" description="Basic and acidic residues" evidence="1">
    <location>
        <begin position="202"/>
        <end position="211"/>
    </location>
</feature>
<proteinExistence type="predicted"/>
<feature type="compositionally biased region" description="Basic and acidic residues" evidence="1">
    <location>
        <begin position="357"/>
        <end position="379"/>
    </location>
</feature>
<feature type="compositionally biased region" description="Basic residues" evidence="1">
    <location>
        <begin position="264"/>
        <end position="278"/>
    </location>
</feature>
<accession>A0AAD3CF06</accession>
<comment type="caution">
    <text evidence="2">The sequence shown here is derived from an EMBL/GenBank/DDBJ whole genome shotgun (WGS) entry which is preliminary data.</text>
</comment>
<name>A0AAD3CF06_9STRA</name>
<dbReference type="EMBL" id="BLLK01000014">
    <property type="protein sequence ID" value="GFH43679.1"/>
    <property type="molecule type" value="Genomic_DNA"/>
</dbReference>
<feature type="region of interest" description="Disordered" evidence="1">
    <location>
        <begin position="202"/>
        <end position="379"/>
    </location>
</feature>
<protein>
    <submittedName>
        <fullName evidence="2">Uncharacterized protein</fullName>
    </submittedName>
</protein>
<evidence type="ECO:0000313" key="2">
    <source>
        <dbReference type="EMBL" id="GFH43679.1"/>
    </source>
</evidence>
<reference evidence="2 3" key="1">
    <citation type="journal article" date="2021" name="Sci. Rep.">
        <title>The genome of the diatom Chaetoceros tenuissimus carries an ancient integrated fragment of an extant virus.</title>
        <authorList>
            <person name="Hongo Y."/>
            <person name="Kimura K."/>
            <person name="Takaki Y."/>
            <person name="Yoshida Y."/>
            <person name="Baba S."/>
            <person name="Kobayashi G."/>
            <person name="Nagasaki K."/>
            <person name="Hano T."/>
            <person name="Tomaru Y."/>
        </authorList>
    </citation>
    <scope>NUCLEOTIDE SEQUENCE [LARGE SCALE GENOMIC DNA]</scope>
    <source>
        <strain evidence="2 3">NIES-3715</strain>
    </source>
</reference>
<organism evidence="2 3">
    <name type="scientific">Chaetoceros tenuissimus</name>
    <dbReference type="NCBI Taxonomy" id="426638"/>
    <lineage>
        <taxon>Eukaryota</taxon>
        <taxon>Sar</taxon>
        <taxon>Stramenopiles</taxon>
        <taxon>Ochrophyta</taxon>
        <taxon>Bacillariophyta</taxon>
        <taxon>Coscinodiscophyceae</taxon>
        <taxon>Chaetocerotophycidae</taxon>
        <taxon>Chaetocerotales</taxon>
        <taxon>Chaetocerotaceae</taxon>
        <taxon>Chaetoceros</taxon>
    </lineage>
</organism>
<dbReference type="AlphaFoldDB" id="A0AAD3CF06"/>
<sequence>MTTYKVAIVVGLLKDVANQTNVQQLQQFQSKSLRIRKLLSEAEQSQTFASFMRDMVTQNISYMQEVARKFCPYDNCNVEFEFGDKQCAKVMIRKAGSASAVVSLVITFRTVMCDNSECASECKLCMICHDDTLLSHLACSSSVEELYFVPSIQALPQFSSSFKVQQVVSKVILMDLDENDSLCDFIIDPNFDQIEEFTKNDKEVVSRHTDKSTSSSKSAKRKSTGASDRANKSAKNTETAKAPQTIADTNESPIVETTKESTKKSKTSKKSSSKKERKRKAESTESETTKKSTKKSKTSKKSSSKKEGKRKAAATVSESESEKSNKAAKNAATEENVEGSETMAMTEQAKVKNKSTKTLERHEVRKTASEDKEKEGIDVHQSKSTFDSFCIRYEENLKKVEPSKLRECFRLFSIFSAVVNKRGSKK</sequence>
<dbReference type="Proteomes" id="UP001054902">
    <property type="component" value="Unassembled WGS sequence"/>
</dbReference>
<evidence type="ECO:0000313" key="3">
    <source>
        <dbReference type="Proteomes" id="UP001054902"/>
    </source>
</evidence>
<gene>
    <name evidence="2" type="ORF">CTEN210_00152</name>
</gene>
<feature type="compositionally biased region" description="Basic residues" evidence="1">
    <location>
        <begin position="291"/>
        <end position="312"/>
    </location>
</feature>